<accession>A0ABQ1RF38</accession>
<dbReference type="InterPro" id="IPR010131">
    <property type="entry name" value="MdtP/NodT-like"/>
</dbReference>
<name>A0ABQ1RF38_9ALTE</name>
<evidence type="ECO:0000256" key="1">
    <source>
        <dbReference type="ARBA" id="ARBA00007613"/>
    </source>
</evidence>
<dbReference type="PANTHER" id="PTHR30203:SF24">
    <property type="entry name" value="BLR4935 PROTEIN"/>
    <property type="match status" value="1"/>
</dbReference>
<dbReference type="SUPFAM" id="SSF56954">
    <property type="entry name" value="Outer membrane efflux proteins (OEP)"/>
    <property type="match status" value="1"/>
</dbReference>
<evidence type="ECO:0000313" key="3">
    <source>
        <dbReference type="Proteomes" id="UP000614272"/>
    </source>
</evidence>
<dbReference type="Proteomes" id="UP000614272">
    <property type="component" value="Unassembled WGS sequence"/>
</dbReference>
<comment type="caution">
    <text evidence="2">The sequence shown here is derived from an EMBL/GenBank/DDBJ whole genome shotgun (WGS) entry which is preliminary data.</text>
</comment>
<dbReference type="RefSeq" id="WP_099034431.1">
    <property type="nucleotide sequence ID" value="NZ_BMGJ01000007.1"/>
</dbReference>
<dbReference type="PANTHER" id="PTHR30203">
    <property type="entry name" value="OUTER MEMBRANE CATION EFFLUX PROTEIN"/>
    <property type="match status" value="1"/>
</dbReference>
<evidence type="ECO:0000313" key="2">
    <source>
        <dbReference type="EMBL" id="GGD65670.1"/>
    </source>
</evidence>
<protein>
    <submittedName>
        <fullName evidence="2">Metal transporter</fullName>
    </submittedName>
</protein>
<proteinExistence type="inferred from homology"/>
<reference evidence="3" key="1">
    <citation type="journal article" date="2019" name="Int. J. Syst. Evol. Microbiol.">
        <title>The Global Catalogue of Microorganisms (GCM) 10K type strain sequencing project: providing services to taxonomists for standard genome sequencing and annotation.</title>
        <authorList>
            <consortium name="The Broad Institute Genomics Platform"/>
            <consortium name="The Broad Institute Genome Sequencing Center for Infectious Disease"/>
            <person name="Wu L."/>
            <person name="Ma J."/>
        </authorList>
    </citation>
    <scope>NUCLEOTIDE SEQUENCE [LARGE SCALE GENOMIC DNA]</scope>
    <source>
        <strain evidence="3">CGMCC 1.12923</strain>
    </source>
</reference>
<gene>
    <name evidence="2" type="ORF">GCM10011357_21150</name>
</gene>
<keyword evidence="3" id="KW-1185">Reference proteome</keyword>
<dbReference type="Gene3D" id="1.20.1600.10">
    <property type="entry name" value="Outer membrane efflux proteins (OEP)"/>
    <property type="match status" value="1"/>
</dbReference>
<organism evidence="2 3">
    <name type="scientific">Lacimicrobium alkaliphilum</name>
    <dbReference type="NCBI Taxonomy" id="1526571"/>
    <lineage>
        <taxon>Bacteria</taxon>
        <taxon>Pseudomonadati</taxon>
        <taxon>Pseudomonadota</taxon>
        <taxon>Gammaproteobacteria</taxon>
        <taxon>Alteromonadales</taxon>
        <taxon>Alteromonadaceae</taxon>
        <taxon>Lacimicrobium</taxon>
    </lineage>
</organism>
<dbReference type="Pfam" id="PF02321">
    <property type="entry name" value="OEP"/>
    <property type="match status" value="1"/>
</dbReference>
<dbReference type="InterPro" id="IPR003423">
    <property type="entry name" value="OMP_efflux"/>
</dbReference>
<dbReference type="EMBL" id="BMGJ01000007">
    <property type="protein sequence ID" value="GGD65670.1"/>
    <property type="molecule type" value="Genomic_DNA"/>
</dbReference>
<sequence length="415" mass="46329">MKSISFVIVVLWLALCHPLSAIANELTLRSALQKTLQGNPELQQYPYKQRMAEAEKLQASLRPNPEIGIELENVIGSGRNAGVDNLEATLSFSQLIELGGKRQQRIEFASAKQRRLEAEFTYAKVEVLAKTASRFYQVLLLQEVASWNQRQLQRLNNALNVARKRVDSGAVAASELIRIRLQQRKTEADIEEITGKLDEARTQLSGMWAAEADFSSVQGAFADQLNLPSSAKLNTAVNQAPEFLRLADSERLLAAKAQALSSAATADVTLGVGVRYNNEFDDAGLVLKASMPILRSNPNAGLMQSNRAEHDMLLALQQVVRERLRVRARAVLVRLKTHQTYLHRIQRSLLPLARQLEAETEAGYARGGYSLLQLLDAQNELAQLEYEQINRRYAIYQGILELEHLTGQSFLEATQ</sequence>
<comment type="similarity">
    <text evidence="1">Belongs to the outer membrane factor (OMF) (TC 1.B.17) family.</text>
</comment>